<dbReference type="Pfam" id="PF16135">
    <property type="entry name" value="TDBD"/>
    <property type="match status" value="1"/>
</dbReference>
<keyword evidence="3 4" id="KW-0539">Nucleus</keyword>
<dbReference type="Proteomes" id="UP001327560">
    <property type="component" value="Chromosome 6"/>
</dbReference>
<evidence type="ECO:0000259" key="6">
    <source>
        <dbReference type="Pfam" id="PF16135"/>
    </source>
</evidence>
<evidence type="ECO:0000313" key="8">
    <source>
        <dbReference type="Proteomes" id="UP001327560"/>
    </source>
</evidence>
<feature type="compositionally biased region" description="Polar residues" evidence="5">
    <location>
        <begin position="56"/>
        <end position="104"/>
    </location>
</feature>
<feature type="domain" description="Tify" evidence="6">
    <location>
        <begin position="474"/>
        <end position="506"/>
    </location>
</feature>
<accession>A0AAQ3KMZ8</accession>
<organism evidence="7 8">
    <name type="scientific">Canna indica</name>
    <name type="common">Indian-shot</name>
    <dbReference type="NCBI Taxonomy" id="4628"/>
    <lineage>
        <taxon>Eukaryota</taxon>
        <taxon>Viridiplantae</taxon>
        <taxon>Streptophyta</taxon>
        <taxon>Embryophyta</taxon>
        <taxon>Tracheophyta</taxon>
        <taxon>Spermatophyta</taxon>
        <taxon>Magnoliopsida</taxon>
        <taxon>Liliopsida</taxon>
        <taxon>Zingiberales</taxon>
        <taxon>Cannaceae</taxon>
        <taxon>Canna</taxon>
    </lineage>
</organism>
<evidence type="ECO:0000256" key="5">
    <source>
        <dbReference type="SAM" id="MobiDB-lite"/>
    </source>
</evidence>
<name>A0AAQ3KMZ8_9LILI</name>
<feature type="region of interest" description="Disordered" evidence="5">
    <location>
        <begin position="497"/>
        <end position="519"/>
    </location>
</feature>
<dbReference type="PANTHER" id="PTHR31413:SF12">
    <property type="entry name" value="AFP HOMOLOG 2"/>
    <property type="match status" value="1"/>
</dbReference>
<sequence>MEDENDLELSLGLSFGGSSGKSKARNIPSDSKLEEGCTSQSVGRDVADSDVPFKNFFQNSVGNQEQNAKQAVSPPQENYWTDSAKSNTPTTNGFDVTKNSQSQLSKHKELWVANNRTVEIREDKSSLKKRRLAYEETNSQNKKEKAVNRTVMVCKSPGDVTFMKQPRLSIATDDGSTGENEGVAESEAEVSSSWLVSQHADTTKPSDLPKGTTPKHVLSDQTVSSFQGNKQQNYSGNISSELGKVTYGSPFSLQPPTVSMVPYPTPAKVPLVGAPIATSSPSPCVVQPIASSKDDHPIVQGTNVDGQKLVFGYSSVQLPTLETNSSWAFSSHPQAISSLTLGKPNTLLVEDETNISNVPVQIHSSTSLGYEKILAGSVKGNGKHIMETETSSTSGTEEGKGIRNVSWQKEIVNTHVIEGFPHDGSLIKPGIAPNLTFGGSGSYPDLPWVSTTGPGPKGRTISGVTYKYNKNQIKIVCACHGSHMSPEEFIQHANADTLNPENNTSLTSFTSSPSGSAKN</sequence>
<evidence type="ECO:0000313" key="7">
    <source>
        <dbReference type="EMBL" id="WOL11045.1"/>
    </source>
</evidence>
<proteinExistence type="inferred from homology"/>
<dbReference type="EMBL" id="CP136895">
    <property type="protein sequence ID" value="WOL11045.1"/>
    <property type="molecule type" value="Genomic_DNA"/>
</dbReference>
<dbReference type="PANTHER" id="PTHR31413">
    <property type="entry name" value="AFP HOMOLOG 2"/>
    <property type="match status" value="1"/>
</dbReference>
<dbReference type="AlphaFoldDB" id="A0AAQ3KMZ8"/>
<evidence type="ECO:0000256" key="4">
    <source>
        <dbReference type="RuleBase" id="RU369029"/>
    </source>
</evidence>
<keyword evidence="8" id="KW-1185">Reference proteome</keyword>
<dbReference type="GO" id="GO:0005634">
    <property type="term" value="C:nucleus"/>
    <property type="evidence" value="ECO:0007669"/>
    <property type="project" value="UniProtKB-SubCell"/>
</dbReference>
<dbReference type="InterPro" id="IPR032308">
    <property type="entry name" value="TDBD"/>
</dbReference>
<comment type="function">
    <text evidence="4">Acts as a negative regulator of abscisic acid (ABA) response.</text>
</comment>
<protein>
    <recommendedName>
        <fullName evidence="4">Ninja-family protein</fullName>
    </recommendedName>
    <alternativeName>
        <fullName evidence="4">ABI-binding protein</fullName>
    </alternativeName>
</protein>
<evidence type="ECO:0000256" key="1">
    <source>
        <dbReference type="ARBA" id="ARBA00004123"/>
    </source>
</evidence>
<feature type="region of interest" description="Disordered" evidence="5">
    <location>
        <begin position="1"/>
        <end position="105"/>
    </location>
</feature>
<dbReference type="InterPro" id="IPR031307">
    <property type="entry name" value="Ninja_fam"/>
</dbReference>
<evidence type="ECO:0000256" key="2">
    <source>
        <dbReference type="ARBA" id="ARBA00006081"/>
    </source>
</evidence>
<feature type="region of interest" description="Disordered" evidence="5">
    <location>
        <begin position="166"/>
        <end position="216"/>
    </location>
</feature>
<reference evidence="7 8" key="1">
    <citation type="submission" date="2023-10" db="EMBL/GenBank/DDBJ databases">
        <title>Chromosome-scale genome assembly provides insights into flower coloration mechanisms of Canna indica.</title>
        <authorList>
            <person name="Li C."/>
        </authorList>
    </citation>
    <scope>NUCLEOTIDE SEQUENCE [LARGE SCALE GENOMIC DNA]</scope>
    <source>
        <tissue evidence="7">Flower</tissue>
    </source>
</reference>
<comment type="similarity">
    <text evidence="2 4">Belongs to the Ninja family.</text>
</comment>
<feature type="compositionally biased region" description="Polar residues" evidence="5">
    <location>
        <begin position="194"/>
        <end position="205"/>
    </location>
</feature>
<evidence type="ECO:0000256" key="3">
    <source>
        <dbReference type="ARBA" id="ARBA00023242"/>
    </source>
</evidence>
<gene>
    <name evidence="7" type="ORF">Cni_G19806</name>
</gene>
<dbReference type="GO" id="GO:0009867">
    <property type="term" value="P:jasmonic acid mediated signaling pathway"/>
    <property type="evidence" value="ECO:0007669"/>
    <property type="project" value="TreeGrafter"/>
</dbReference>
<feature type="compositionally biased region" description="Low complexity" evidence="5">
    <location>
        <begin position="504"/>
        <end position="519"/>
    </location>
</feature>
<comment type="subcellular location">
    <subcellularLocation>
        <location evidence="1 4">Nucleus</location>
    </subcellularLocation>
</comment>
<dbReference type="GO" id="GO:0045892">
    <property type="term" value="P:negative regulation of DNA-templated transcription"/>
    <property type="evidence" value="ECO:0007669"/>
    <property type="project" value="TreeGrafter"/>
</dbReference>